<sequence>MLTRKELDGTLLETSSDAQRADFDACGFLLVACACPSFPGRGFTLPHCAPEPSISRPRVGATRYLPVRGCDSVSSKTGRVDE</sequence>
<proteinExistence type="predicted"/>
<evidence type="ECO:0000313" key="2">
    <source>
        <dbReference type="Proteomes" id="UP000077266"/>
    </source>
</evidence>
<dbReference type="EMBL" id="KV425952">
    <property type="protein sequence ID" value="KZV95729.1"/>
    <property type="molecule type" value="Genomic_DNA"/>
</dbReference>
<accession>A0A166AW87</accession>
<dbReference type="PROSITE" id="PS51257">
    <property type="entry name" value="PROKAR_LIPOPROTEIN"/>
    <property type="match status" value="1"/>
</dbReference>
<dbReference type="Proteomes" id="UP000077266">
    <property type="component" value="Unassembled WGS sequence"/>
</dbReference>
<evidence type="ECO:0000313" key="1">
    <source>
        <dbReference type="EMBL" id="KZV95729.1"/>
    </source>
</evidence>
<organism evidence="1 2">
    <name type="scientific">Exidia glandulosa HHB12029</name>
    <dbReference type="NCBI Taxonomy" id="1314781"/>
    <lineage>
        <taxon>Eukaryota</taxon>
        <taxon>Fungi</taxon>
        <taxon>Dikarya</taxon>
        <taxon>Basidiomycota</taxon>
        <taxon>Agaricomycotina</taxon>
        <taxon>Agaricomycetes</taxon>
        <taxon>Auriculariales</taxon>
        <taxon>Exidiaceae</taxon>
        <taxon>Exidia</taxon>
    </lineage>
</organism>
<reference evidence="1 2" key="1">
    <citation type="journal article" date="2016" name="Mol. Biol. Evol.">
        <title>Comparative Genomics of Early-Diverging Mushroom-Forming Fungi Provides Insights into the Origins of Lignocellulose Decay Capabilities.</title>
        <authorList>
            <person name="Nagy L.G."/>
            <person name="Riley R."/>
            <person name="Tritt A."/>
            <person name="Adam C."/>
            <person name="Daum C."/>
            <person name="Floudas D."/>
            <person name="Sun H."/>
            <person name="Yadav J.S."/>
            <person name="Pangilinan J."/>
            <person name="Larsson K.H."/>
            <person name="Matsuura K."/>
            <person name="Barry K."/>
            <person name="Labutti K."/>
            <person name="Kuo R."/>
            <person name="Ohm R.A."/>
            <person name="Bhattacharya S.S."/>
            <person name="Shirouzu T."/>
            <person name="Yoshinaga Y."/>
            <person name="Martin F.M."/>
            <person name="Grigoriev I.V."/>
            <person name="Hibbett D.S."/>
        </authorList>
    </citation>
    <scope>NUCLEOTIDE SEQUENCE [LARGE SCALE GENOMIC DNA]</scope>
    <source>
        <strain evidence="1 2">HHB12029</strain>
    </source>
</reference>
<gene>
    <name evidence="1" type="ORF">EXIGLDRAFT_734772</name>
</gene>
<name>A0A166AW87_EXIGL</name>
<protein>
    <submittedName>
        <fullName evidence="1">Uncharacterized protein</fullName>
    </submittedName>
</protein>
<dbReference type="AlphaFoldDB" id="A0A166AW87"/>
<keyword evidence="2" id="KW-1185">Reference proteome</keyword>
<dbReference type="InParanoid" id="A0A166AW87"/>